<protein>
    <submittedName>
        <fullName evidence="1">Uncharacterized protein</fullName>
    </submittedName>
</protein>
<evidence type="ECO:0000313" key="1">
    <source>
        <dbReference type="EMBL" id="TCL35645.1"/>
    </source>
</evidence>
<gene>
    <name evidence="1" type="ORF">EV210_111111</name>
</gene>
<evidence type="ECO:0000313" key="2">
    <source>
        <dbReference type="Proteomes" id="UP000295063"/>
    </source>
</evidence>
<keyword evidence="2" id="KW-1185">Reference proteome</keyword>
<dbReference type="RefSeq" id="WP_132082385.1">
    <property type="nucleotide sequence ID" value="NZ_SLUI01000011.1"/>
</dbReference>
<dbReference type="EMBL" id="SLUI01000011">
    <property type="protein sequence ID" value="TCL35645.1"/>
    <property type="molecule type" value="Genomic_DNA"/>
</dbReference>
<reference evidence="1 2" key="1">
    <citation type="submission" date="2019-03" db="EMBL/GenBank/DDBJ databases">
        <title>Genomic Encyclopedia of Type Strains, Phase IV (KMG-IV): sequencing the most valuable type-strain genomes for metagenomic binning, comparative biology and taxonomic classification.</title>
        <authorList>
            <person name="Goeker M."/>
        </authorList>
    </citation>
    <scope>NUCLEOTIDE SEQUENCE [LARGE SCALE GENOMIC DNA]</scope>
    <source>
        <strain evidence="1 2">DSM 15969</strain>
    </source>
</reference>
<dbReference type="Proteomes" id="UP000295063">
    <property type="component" value="Unassembled WGS sequence"/>
</dbReference>
<comment type="caution">
    <text evidence="1">The sequence shown here is derived from an EMBL/GenBank/DDBJ whole genome shotgun (WGS) entry which is preliminary data.</text>
</comment>
<dbReference type="InterPro" id="IPR049254">
    <property type="entry name" value="Phage_tail_terminator"/>
</dbReference>
<name>A0A4R1Q4E4_9FIRM</name>
<sequence length="143" mass="16559">MLNETMTGIARKLNETFGDNYEIYIDEIKQGLKEPCFLLVCLTGRQQQEIGPLYNREQAFDLHYFPKLKNYTTEVNSVVDMLNTELEYITVDGALVRGSKMTHQVIDGVLHFFVNYDLRIRKVIDPDPVMEDLEIIERVKAIG</sequence>
<dbReference type="AlphaFoldDB" id="A0A4R1Q4E4"/>
<proteinExistence type="predicted"/>
<organism evidence="1 2">
    <name type="scientific">Anaerospora hongkongensis</name>
    <dbReference type="NCBI Taxonomy" id="244830"/>
    <lineage>
        <taxon>Bacteria</taxon>
        <taxon>Bacillati</taxon>
        <taxon>Bacillota</taxon>
        <taxon>Negativicutes</taxon>
        <taxon>Selenomonadales</taxon>
        <taxon>Sporomusaceae</taxon>
        <taxon>Anaerospora</taxon>
    </lineage>
</organism>
<dbReference type="OrthoDB" id="2063617at2"/>
<accession>A0A4R1Q4E4</accession>
<dbReference type="Pfam" id="PF20765">
    <property type="entry name" value="Phage_tail_terminator_8"/>
    <property type="match status" value="1"/>
</dbReference>